<name>A0A7U4JA01_9SPHN</name>
<dbReference type="AlphaFoldDB" id="A0A7U4JA01"/>
<gene>
    <name evidence="1" type="ORF">TS85_16085</name>
</gene>
<sequence length="97" mass="10389">MAKCGVGSGVRALKQRWGIGSSIGGGGVGLVQQRIDRCIGEHNLLADMPVGAGRRVGCGNDGAVSRGHWLIRVRADLATIWQDRLRPIEQPPAEDYK</sequence>
<dbReference type="Proteomes" id="UP000032300">
    <property type="component" value="Chromosome"/>
</dbReference>
<reference evidence="1 2" key="1">
    <citation type="journal article" date="2015" name="Int. J. Syst. Evol. Microbiol.">
        <title>Sphingomonas hengshuiensis sp. nov., isolated from lake wetland.</title>
        <authorList>
            <person name="Wei S."/>
            <person name="Wang T."/>
            <person name="Liu H."/>
            <person name="Zhang C."/>
            <person name="Guo J."/>
            <person name="Wang Q."/>
            <person name="Liang K."/>
            <person name="Zhang Z."/>
        </authorList>
    </citation>
    <scope>NUCLEOTIDE SEQUENCE [LARGE SCALE GENOMIC DNA]</scope>
    <source>
        <strain evidence="1 2">WHSC-8</strain>
    </source>
</reference>
<reference evidence="1 2" key="2">
    <citation type="submission" date="2015-02" db="EMBL/GenBank/DDBJ databases">
        <title>The complete genome of Sphingomonas hengshuiensis sp. WHSC-8 isolated from soil of Hengshui Lake.</title>
        <authorList>
            <person name="Wei S."/>
            <person name="Guo J."/>
            <person name="Su C."/>
            <person name="Wu R."/>
            <person name="Zhang Z."/>
            <person name="Liang K."/>
            <person name="Li H."/>
            <person name="Wang T."/>
            <person name="Liu H."/>
            <person name="Zhang C."/>
            <person name="Li Z."/>
            <person name="Wang Q."/>
            <person name="Meng J."/>
        </authorList>
    </citation>
    <scope>NUCLEOTIDE SEQUENCE [LARGE SCALE GENOMIC DNA]</scope>
    <source>
        <strain evidence="1 2">WHSC-8</strain>
    </source>
</reference>
<protein>
    <submittedName>
        <fullName evidence="1">Uncharacterized protein</fullName>
    </submittedName>
</protein>
<keyword evidence="2" id="KW-1185">Reference proteome</keyword>
<accession>A0A7U4JA01</accession>
<dbReference type="EMBL" id="CP010836">
    <property type="protein sequence ID" value="AJP72986.1"/>
    <property type="molecule type" value="Genomic_DNA"/>
</dbReference>
<evidence type="ECO:0000313" key="1">
    <source>
        <dbReference type="EMBL" id="AJP72986.1"/>
    </source>
</evidence>
<evidence type="ECO:0000313" key="2">
    <source>
        <dbReference type="Proteomes" id="UP000032300"/>
    </source>
</evidence>
<dbReference type="KEGG" id="sphi:TS85_16085"/>
<proteinExistence type="predicted"/>
<organism evidence="1 2">
    <name type="scientific">Sphingomonas hengshuiensis</name>
    <dbReference type="NCBI Taxonomy" id="1609977"/>
    <lineage>
        <taxon>Bacteria</taxon>
        <taxon>Pseudomonadati</taxon>
        <taxon>Pseudomonadota</taxon>
        <taxon>Alphaproteobacteria</taxon>
        <taxon>Sphingomonadales</taxon>
        <taxon>Sphingomonadaceae</taxon>
        <taxon>Sphingomonas</taxon>
    </lineage>
</organism>